<dbReference type="Gene3D" id="2.60.120.10">
    <property type="entry name" value="Jelly Rolls"/>
    <property type="match status" value="1"/>
</dbReference>
<dbReference type="Proteomes" id="UP000000343">
    <property type="component" value="Plasmid pACIX902"/>
</dbReference>
<dbReference type="KEGG" id="acm:AciX9_3944"/>
<dbReference type="HOGENOM" id="CLU_1319428_0_0_0"/>
<proteinExistence type="predicted"/>
<evidence type="ECO:0000259" key="1">
    <source>
        <dbReference type="PROSITE" id="PS50042"/>
    </source>
</evidence>
<dbReference type="CDD" id="cd00038">
    <property type="entry name" value="CAP_ED"/>
    <property type="match status" value="1"/>
</dbReference>
<dbReference type="Pfam" id="PF00027">
    <property type="entry name" value="cNMP_binding"/>
    <property type="match status" value="1"/>
</dbReference>
<keyword evidence="3" id="KW-1185">Reference proteome</keyword>
<evidence type="ECO:0000313" key="2">
    <source>
        <dbReference type="EMBL" id="ADW71220.1"/>
    </source>
</evidence>
<keyword evidence="2" id="KW-0614">Plasmid</keyword>
<protein>
    <submittedName>
        <fullName evidence="2">Putative transcriptional regulator, Crp/Fnr family</fullName>
    </submittedName>
</protein>
<dbReference type="SUPFAM" id="SSF51206">
    <property type="entry name" value="cAMP-binding domain-like"/>
    <property type="match status" value="1"/>
</dbReference>
<feature type="domain" description="Cyclic nucleotide-binding" evidence="1">
    <location>
        <begin position="18"/>
        <end position="107"/>
    </location>
</feature>
<geneLocation type="plasmid" evidence="2 3">
    <name>pACIX902</name>
</geneLocation>
<accession>E8X6S0</accession>
<dbReference type="InterPro" id="IPR018490">
    <property type="entry name" value="cNMP-bd_dom_sf"/>
</dbReference>
<dbReference type="OrthoDB" id="129799at2"/>
<reference evidence="3" key="1">
    <citation type="submission" date="2011-01" db="EMBL/GenBank/DDBJ databases">
        <title>Complete sequence of plasmid2 of Acidobacterium sp. MP5ACTX9.</title>
        <authorList>
            <consortium name="US DOE Joint Genome Institute"/>
            <person name="Lucas S."/>
            <person name="Copeland A."/>
            <person name="Lapidus A."/>
            <person name="Cheng J.-F."/>
            <person name="Goodwin L."/>
            <person name="Pitluck S."/>
            <person name="Teshima H."/>
            <person name="Detter J.C."/>
            <person name="Han C."/>
            <person name="Tapia R."/>
            <person name="Land M."/>
            <person name="Hauser L."/>
            <person name="Kyrpides N."/>
            <person name="Ivanova N."/>
            <person name="Ovchinnikova G."/>
            <person name="Pagani I."/>
            <person name="Rawat S.R."/>
            <person name="Mannisto M."/>
            <person name="Haggblom M.M."/>
            <person name="Woyke T."/>
        </authorList>
    </citation>
    <scope>NUCLEOTIDE SEQUENCE [LARGE SCALE GENOMIC DNA]</scope>
    <source>
        <strain evidence="3">MP5ACTX9</strain>
        <plasmid evidence="3">Plasmid pACIX902</plasmid>
    </source>
</reference>
<name>E8X6S0_GRATM</name>
<dbReference type="InterPro" id="IPR000595">
    <property type="entry name" value="cNMP-bd_dom"/>
</dbReference>
<sequence length="205" mass="22793">MPGRFVERKGSSDRVVPAFSPAVDPATAELAGISEPRSYPAGSVLVEQGEHPRQVMLVRSGVVRLSFTNPKGDEILLGLRSEGWWAGGVLAVLNLPSLCTMETQTECLLSCFSPVQFCVELNQRPALQQHFMTSQCRELLTMQQHSILNGSSATERLKSLQDERTKSVWQTVDPTLILRQSEAARLLSITPEHLSRLKKRRRSDP</sequence>
<organism evidence="3">
    <name type="scientific">Granulicella tundricola (strain ATCC BAA-1859 / DSM 23138 / MP5ACTX9)</name>
    <dbReference type="NCBI Taxonomy" id="1198114"/>
    <lineage>
        <taxon>Bacteria</taxon>
        <taxon>Pseudomonadati</taxon>
        <taxon>Acidobacteriota</taxon>
        <taxon>Terriglobia</taxon>
        <taxon>Terriglobales</taxon>
        <taxon>Acidobacteriaceae</taxon>
        <taxon>Granulicella</taxon>
    </lineage>
</organism>
<dbReference type="PROSITE" id="PS50042">
    <property type="entry name" value="CNMP_BINDING_3"/>
    <property type="match status" value="1"/>
</dbReference>
<dbReference type="EMBL" id="CP002482">
    <property type="protein sequence ID" value="ADW71220.1"/>
    <property type="molecule type" value="Genomic_DNA"/>
</dbReference>
<dbReference type="AlphaFoldDB" id="E8X6S0"/>
<dbReference type="InterPro" id="IPR014710">
    <property type="entry name" value="RmlC-like_jellyroll"/>
</dbReference>
<evidence type="ECO:0000313" key="3">
    <source>
        <dbReference type="Proteomes" id="UP000000343"/>
    </source>
</evidence>
<dbReference type="RefSeq" id="WP_013582238.1">
    <property type="nucleotide sequence ID" value="NC_015065.1"/>
</dbReference>
<gene>
    <name evidence="2" type="ordered locus">AciX9_3944</name>
</gene>